<name>A0AAV7T9S5_PLEWA</name>
<protein>
    <submittedName>
        <fullName evidence="2">Uncharacterized protein</fullName>
    </submittedName>
</protein>
<accession>A0AAV7T9S5</accession>
<gene>
    <name evidence="2" type="ORF">NDU88_005021</name>
</gene>
<organism evidence="2 3">
    <name type="scientific">Pleurodeles waltl</name>
    <name type="common">Iberian ribbed newt</name>
    <dbReference type="NCBI Taxonomy" id="8319"/>
    <lineage>
        <taxon>Eukaryota</taxon>
        <taxon>Metazoa</taxon>
        <taxon>Chordata</taxon>
        <taxon>Craniata</taxon>
        <taxon>Vertebrata</taxon>
        <taxon>Euteleostomi</taxon>
        <taxon>Amphibia</taxon>
        <taxon>Batrachia</taxon>
        <taxon>Caudata</taxon>
        <taxon>Salamandroidea</taxon>
        <taxon>Salamandridae</taxon>
        <taxon>Pleurodelinae</taxon>
        <taxon>Pleurodeles</taxon>
    </lineage>
</organism>
<sequence length="115" mass="12457">MDSGIFAKGGSDSWLCGALLFPVPVEQRGSPWLRQSGLVSRGLTETQLAHHSCQLHTTAHYSHGPASMRSPAPVQIRPASFTQSIPSCTSDHASQQRPIIDHEAPPLLPRVALQR</sequence>
<evidence type="ECO:0000313" key="2">
    <source>
        <dbReference type="EMBL" id="KAJ1173180.1"/>
    </source>
</evidence>
<dbReference type="Proteomes" id="UP001066276">
    <property type="component" value="Chromosome 4_1"/>
</dbReference>
<feature type="region of interest" description="Disordered" evidence="1">
    <location>
        <begin position="79"/>
        <end position="115"/>
    </location>
</feature>
<reference evidence="2" key="1">
    <citation type="journal article" date="2022" name="bioRxiv">
        <title>Sequencing and chromosome-scale assembly of the giantPleurodeles waltlgenome.</title>
        <authorList>
            <person name="Brown T."/>
            <person name="Elewa A."/>
            <person name="Iarovenko S."/>
            <person name="Subramanian E."/>
            <person name="Araus A.J."/>
            <person name="Petzold A."/>
            <person name="Susuki M."/>
            <person name="Suzuki K.-i.T."/>
            <person name="Hayashi T."/>
            <person name="Toyoda A."/>
            <person name="Oliveira C."/>
            <person name="Osipova E."/>
            <person name="Leigh N.D."/>
            <person name="Simon A."/>
            <person name="Yun M.H."/>
        </authorList>
    </citation>
    <scope>NUCLEOTIDE SEQUENCE</scope>
    <source>
        <strain evidence="2">20211129_DDA</strain>
        <tissue evidence="2">Liver</tissue>
    </source>
</reference>
<dbReference type="EMBL" id="JANPWB010000007">
    <property type="protein sequence ID" value="KAJ1173180.1"/>
    <property type="molecule type" value="Genomic_DNA"/>
</dbReference>
<evidence type="ECO:0000256" key="1">
    <source>
        <dbReference type="SAM" id="MobiDB-lite"/>
    </source>
</evidence>
<feature type="compositionally biased region" description="Polar residues" evidence="1">
    <location>
        <begin position="80"/>
        <end position="97"/>
    </location>
</feature>
<evidence type="ECO:0000313" key="3">
    <source>
        <dbReference type="Proteomes" id="UP001066276"/>
    </source>
</evidence>
<proteinExistence type="predicted"/>
<dbReference type="AlphaFoldDB" id="A0AAV7T9S5"/>
<comment type="caution">
    <text evidence="2">The sequence shown here is derived from an EMBL/GenBank/DDBJ whole genome shotgun (WGS) entry which is preliminary data.</text>
</comment>
<keyword evidence="3" id="KW-1185">Reference proteome</keyword>